<dbReference type="RefSeq" id="WP_341376508.1">
    <property type="nucleotide sequence ID" value="NZ_JBBUTF010000029.1"/>
</dbReference>
<keyword evidence="1" id="KW-0812">Transmembrane</keyword>
<evidence type="ECO:0000256" key="1">
    <source>
        <dbReference type="SAM" id="Phobius"/>
    </source>
</evidence>
<dbReference type="EMBL" id="JBBUTF010000029">
    <property type="protein sequence ID" value="MEK8028722.1"/>
    <property type="molecule type" value="Genomic_DNA"/>
</dbReference>
<reference evidence="2 3" key="1">
    <citation type="submission" date="2024-04" db="EMBL/GenBank/DDBJ databases">
        <title>Novel species of the genus Ideonella isolated from streams.</title>
        <authorList>
            <person name="Lu H."/>
        </authorList>
    </citation>
    <scope>NUCLEOTIDE SEQUENCE [LARGE SCALE GENOMIC DNA]</scope>
    <source>
        <strain evidence="2 3">BYS139W</strain>
    </source>
</reference>
<evidence type="ECO:0000313" key="2">
    <source>
        <dbReference type="EMBL" id="MEK8028722.1"/>
    </source>
</evidence>
<organism evidence="2 3">
    <name type="scientific">Pseudaquabacterium rugosum</name>
    <dbReference type="NCBI Taxonomy" id="2984194"/>
    <lineage>
        <taxon>Bacteria</taxon>
        <taxon>Pseudomonadati</taxon>
        <taxon>Pseudomonadota</taxon>
        <taxon>Betaproteobacteria</taxon>
        <taxon>Burkholderiales</taxon>
        <taxon>Sphaerotilaceae</taxon>
        <taxon>Pseudaquabacterium</taxon>
    </lineage>
</organism>
<name>A0ABU9BFJ3_9BURK</name>
<dbReference type="Pfam" id="PF06055">
    <property type="entry name" value="ExoD"/>
    <property type="match status" value="1"/>
</dbReference>
<keyword evidence="1" id="KW-0472">Membrane</keyword>
<sequence length="227" mass="23260">MTPEPALHTPPPEPCGPGLPLHRRLNLAADALCGQRPVTLGDLAALHGPAAASSLLVLLSVPCVLPVPGVGNVFGLALMLLALAMWRGQGHAPLPPRVARCELSGPWAQRVLRLLARCYALAERLARPRLGLLASPRASRSLLAPKVGLMGALIFLPIPLGNVLPALALVLLGLGLAFRDGLAVILAAVAGVGALAWTAAIGTAAWAATWAWVAAPLLRALGLETGG</sequence>
<proteinExistence type="predicted"/>
<keyword evidence="1" id="KW-1133">Transmembrane helix</keyword>
<feature type="transmembrane region" description="Helical" evidence="1">
    <location>
        <begin position="65"/>
        <end position="86"/>
    </location>
</feature>
<feature type="transmembrane region" description="Helical" evidence="1">
    <location>
        <begin position="184"/>
        <end position="213"/>
    </location>
</feature>
<comment type="caution">
    <text evidence="2">The sequence shown here is derived from an EMBL/GenBank/DDBJ whole genome shotgun (WGS) entry which is preliminary data.</text>
</comment>
<dbReference type="InterPro" id="IPR010331">
    <property type="entry name" value="ExoD"/>
</dbReference>
<dbReference type="PANTHER" id="PTHR41795:SF1">
    <property type="entry name" value="EXOPOLYSACCHARIDE SYNTHESIS PROTEIN"/>
    <property type="match status" value="1"/>
</dbReference>
<evidence type="ECO:0000313" key="3">
    <source>
        <dbReference type="Proteomes" id="UP001368500"/>
    </source>
</evidence>
<dbReference type="Proteomes" id="UP001368500">
    <property type="component" value="Unassembled WGS sequence"/>
</dbReference>
<dbReference type="PANTHER" id="PTHR41795">
    <property type="entry name" value="EXOPOLYSACCHARIDE SYNTHESIS PROTEIN"/>
    <property type="match status" value="1"/>
</dbReference>
<protein>
    <submittedName>
        <fullName evidence="2">Exopolysaccharide biosynthesis protein</fullName>
    </submittedName>
</protein>
<feature type="transmembrane region" description="Helical" evidence="1">
    <location>
        <begin position="147"/>
        <end position="178"/>
    </location>
</feature>
<gene>
    <name evidence="2" type="ORF">AACH11_22410</name>
</gene>
<keyword evidence="3" id="KW-1185">Reference proteome</keyword>
<accession>A0ABU9BFJ3</accession>